<name>A0A4Y2B4H3_ARAVE</name>
<dbReference type="EMBL" id="BGPR01000052">
    <property type="protein sequence ID" value="GBL87232.1"/>
    <property type="molecule type" value="Genomic_DNA"/>
</dbReference>
<comment type="caution">
    <text evidence="1">The sequence shown here is derived from an EMBL/GenBank/DDBJ whole genome shotgun (WGS) entry which is preliminary data.</text>
</comment>
<feature type="non-terminal residue" evidence="1">
    <location>
        <position position="1"/>
    </location>
</feature>
<sequence>QSPLQSDQVNVEATLGNHHTRLFVPRIPRPALKWTAGVQCIDQKLRDCESKILKYFQSLNETGYAAFCEDVTSDRDCPTHVSEDCKNYYPGASAQYTLFMKRFHHWCSRTSKDRKMWFKIAECASKNPKVFHKCLRMRIMKNETGNSIDCEYYDYLYCMSEAVLKSSSCEGREMLSKHIEGAVHESYQEYCKGINSTSIIMNYWILDLLAFLSLALSHKILL</sequence>
<organism evidence="1 2">
    <name type="scientific">Araneus ventricosus</name>
    <name type="common">Orbweaver spider</name>
    <name type="synonym">Epeira ventricosa</name>
    <dbReference type="NCBI Taxonomy" id="182803"/>
    <lineage>
        <taxon>Eukaryota</taxon>
        <taxon>Metazoa</taxon>
        <taxon>Ecdysozoa</taxon>
        <taxon>Arthropoda</taxon>
        <taxon>Chelicerata</taxon>
        <taxon>Arachnida</taxon>
        <taxon>Araneae</taxon>
        <taxon>Araneomorphae</taxon>
        <taxon>Entelegynae</taxon>
        <taxon>Araneoidea</taxon>
        <taxon>Araneidae</taxon>
        <taxon>Araneus</taxon>
    </lineage>
</organism>
<evidence type="ECO:0000313" key="1">
    <source>
        <dbReference type="EMBL" id="GBL87232.1"/>
    </source>
</evidence>
<accession>A0A4Y2B4H3</accession>
<dbReference type="AlphaFoldDB" id="A0A4Y2B4H3"/>
<protein>
    <submittedName>
        <fullName evidence="1">Uncharacterized protein</fullName>
    </submittedName>
</protein>
<gene>
    <name evidence="1" type="ORF">AVEN_270510-2_1</name>
</gene>
<reference evidence="1 2" key="1">
    <citation type="journal article" date="2019" name="Sci. Rep.">
        <title>Orb-weaving spider Araneus ventricosus genome elucidates the spidroin gene catalogue.</title>
        <authorList>
            <person name="Kono N."/>
            <person name="Nakamura H."/>
            <person name="Ohtoshi R."/>
            <person name="Moran D.A.P."/>
            <person name="Shinohara A."/>
            <person name="Yoshida Y."/>
            <person name="Fujiwara M."/>
            <person name="Mori M."/>
            <person name="Tomita M."/>
            <person name="Arakawa K."/>
        </authorList>
    </citation>
    <scope>NUCLEOTIDE SEQUENCE [LARGE SCALE GENOMIC DNA]</scope>
</reference>
<keyword evidence="2" id="KW-1185">Reference proteome</keyword>
<dbReference type="Proteomes" id="UP000499080">
    <property type="component" value="Unassembled WGS sequence"/>
</dbReference>
<proteinExistence type="predicted"/>
<evidence type="ECO:0000313" key="2">
    <source>
        <dbReference type="Proteomes" id="UP000499080"/>
    </source>
</evidence>